<evidence type="ECO:0000256" key="1">
    <source>
        <dbReference type="ARBA" id="ARBA00004123"/>
    </source>
</evidence>
<dbReference type="InterPro" id="IPR040504">
    <property type="entry name" value="TFIIF_beta_N"/>
</dbReference>
<keyword evidence="5" id="KW-0238">DNA-binding</keyword>
<gene>
    <name evidence="12" type="ORF">niasHT_011111</name>
</gene>
<comment type="similarity">
    <text evidence="2">Belongs to the TFIIF beta subunit family.</text>
</comment>
<dbReference type="InterPro" id="IPR011039">
    <property type="entry name" value="TFIIF_interaction"/>
</dbReference>
<evidence type="ECO:0000256" key="8">
    <source>
        <dbReference type="ARBA" id="ARBA00033388"/>
    </source>
</evidence>
<reference evidence="12 13" key="1">
    <citation type="submission" date="2024-10" db="EMBL/GenBank/DDBJ databases">
        <authorList>
            <person name="Kim D."/>
        </authorList>
    </citation>
    <scope>NUCLEOTIDE SEQUENCE [LARGE SCALE GENOMIC DNA]</scope>
    <source>
        <strain evidence="12">BH-2024</strain>
    </source>
</reference>
<evidence type="ECO:0000256" key="2">
    <source>
        <dbReference type="ARBA" id="ARBA00009543"/>
    </source>
</evidence>
<dbReference type="AlphaFoldDB" id="A0ABD2L9G0"/>
<dbReference type="Gene3D" id="1.10.10.10">
    <property type="entry name" value="Winged helix-like DNA-binding domain superfamily/Winged helix DNA-binding domain"/>
    <property type="match status" value="1"/>
</dbReference>
<evidence type="ECO:0000256" key="3">
    <source>
        <dbReference type="ARBA" id="ARBA00020815"/>
    </source>
</evidence>
<keyword evidence="7" id="KW-0539">Nucleus</keyword>
<dbReference type="EMBL" id="JBICBT010000492">
    <property type="protein sequence ID" value="KAL3111824.1"/>
    <property type="molecule type" value="Genomic_DNA"/>
</dbReference>
<dbReference type="GO" id="GO:0006367">
    <property type="term" value="P:transcription initiation at RNA polymerase II promoter"/>
    <property type="evidence" value="ECO:0007669"/>
    <property type="project" value="UniProtKB-ARBA"/>
</dbReference>
<evidence type="ECO:0000256" key="9">
    <source>
        <dbReference type="SAM" id="MobiDB-lite"/>
    </source>
</evidence>
<evidence type="ECO:0000313" key="13">
    <source>
        <dbReference type="Proteomes" id="UP001620626"/>
    </source>
</evidence>
<keyword evidence="4" id="KW-0805">Transcription regulation</keyword>
<feature type="domain" description="TFIIF beta subunit N-terminal" evidence="11">
    <location>
        <begin position="37"/>
        <end position="187"/>
    </location>
</feature>
<dbReference type="GO" id="GO:0090575">
    <property type="term" value="C:RNA polymerase II transcription regulator complex"/>
    <property type="evidence" value="ECO:0007669"/>
    <property type="project" value="UniProtKB-ARBA"/>
</dbReference>
<evidence type="ECO:0000313" key="12">
    <source>
        <dbReference type="EMBL" id="KAL3111824.1"/>
    </source>
</evidence>
<dbReference type="InterPro" id="IPR036390">
    <property type="entry name" value="WH_DNA-bd_sf"/>
</dbReference>
<sequence length="324" mass="36594">MSTSTTSSTSASKKRPAEEKRQSDEQQSMVNTEKASRGVWLVKVPRYLSEVWEQNAGGVVGKLVTGRGETTFHSEIAGQLAPPQPASHSSFASSSASSSQNSLQKYSQSIPQPVRAAAPSTTTTQNAMQIPTQHKFIIRDLNSQSMAVLSEDKSSLEEEADLRTGKLSIEGRIVCRADCQPPNSTDYMRMKIAQIQRVSQPKKTVKQMDRAVVKFKPVNAHQEHQVKEKQRKEGTRAIRLERDEVVSLLFNAFERHQFYRQADLQRIVNQPATVVREVLNDIGLYHDSAPHRSMWELKPEYRNYSKQLAKNVEQKMQQQQQKDG</sequence>
<feature type="compositionally biased region" description="Low complexity" evidence="9">
    <location>
        <begin position="86"/>
        <end position="109"/>
    </location>
</feature>
<dbReference type="SUPFAM" id="SSF50916">
    <property type="entry name" value="Rap30/74 interaction domains"/>
    <property type="match status" value="1"/>
</dbReference>
<evidence type="ECO:0000256" key="7">
    <source>
        <dbReference type="ARBA" id="ARBA00023242"/>
    </source>
</evidence>
<proteinExistence type="inferred from homology"/>
<organism evidence="12 13">
    <name type="scientific">Heterodera trifolii</name>
    <dbReference type="NCBI Taxonomy" id="157864"/>
    <lineage>
        <taxon>Eukaryota</taxon>
        <taxon>Metazoa</taxon>
        <taxon>Ecdysozoa</taxon>
        <taxon>Nematoda</taxon>
        <taxon>Chromadorea</taxon>
        <taxon>Rhabditida</taxon>
        <taxon>Tylenchina</taxon>
        <taxon>Tylenchomorpha</taxon>
        <taxon>Tylenchoidea</taxon>
        <taxon>Heteroderidae</taxon>
        <taxon>Heteroderinae</taxon>
        <taxon>Heterodera</taxon>
    </lineage>
</organism>
<dbReference type="PANTHER" id="PTHR10445">
    <property type="entry name" value="GENERAL TRANSCRIPTION FACTOR IIF SUBUNIT 2"/>
    <property type="match status" value="1"/>
</dbReference>
<feature type="region of interest" description="Disordered" evidence="9">
    <location>
        <begin position="1"/>
        <end position="35"/>
    </location>
</feature>
<protein>
    <recommendedName>
        <fullName evidence="3">General transcription factor IIF subunit 2</fullName>
    </recommendedName>
    <alternativeName>
        <fullName evidence="8">Transcription initiation factor IIF subunit beta</fullName>
    </alternativeName>
</protein>
<dbReference type="GO" id="GO:0006368">
    <property type="term" value="P:transcription elongation by RNA polymerase II"/>
    <property type="evidence" value="ECO:0007669"/>
    <property type="project" value="UniProtKB-ARBA"/>
</dbReference>
<dbReference type="InterPro" id="IPR040450">
    <property type="entry name" value="TFIIF_beta_HTH"/>
</dbReference>
<evidence type="ECO:0000256" key="5">
    <source>
        <dbReference type="ARBA" id="ARBA00023125"/>
    </source>
</evidence>
<name>A0ABD2L9G0_9BILA</name>
<dbReference type="InterPro" id="IPR003196">
    <property type="entry name" value="TFIIF_beta"/>
</dbReference>
<dbReference type="InterPro" id="IPR036388">
    <property type="entry name" value="WH-like_DNA-bd_sf"/>
</dbReference>
<dbReference type="Proteomes" id="UP001620626">
    <property type="component" value="Unassembled WGS sequence"/>
</dbReference>
<feature type="compositionally biased region" description="Low complexity" evidence="9">
    <location>
        <begin position="1"/>
        <end position="11"/>
    </location>
</feature>
<feature type="region of interest" description="Disordered" evidence="9">
    <location>
        <begin position="79"/>
        <end position="125"/>
    </location>
</feature>
<dbReference type="GO" id="GO:0016591">
    <property type="term" value="C:RNA polymerase II, holoenzyme"/>
    <property type="evidence" value="ECO:0007669"/>
    <property type="project" value="UniProtKB-ARBA"/>
</dbReference>
<comment type="caution">
    <text evidence="12">The sequence shown here is derived from an EMBL/GenBank/DDBJ whole genome shotgun (WGS) entry which is preliminary data.</text>
</comment>
<dbReference type="GO" id="GO:0003677">
    <property type="term" value="F:DNA binding"/>
    <property type="evidence" value="ECO:0007669"/>
    <property type="project" value="UniProtKB-KW"/>
</dbReference>
<keyword evidence="6" id="KW-0804">Transcription</keyword>
<accession>A0ABD2L9G0</accession>
<dbReference type="PANTHER" id="PTHR10445:SF0">
    <property type="entry name" value="GENERAL TRANSCRIPTION FACTOR IIF SUBUNIT 2"/>
    <property type="match status" value="1"/>
</dbReference>
<evidence type="ECO:0000256" key="6">
    <source>
        <dbReference type="ARBA" id="ARBA00023163"/>
    </source>
</evidence>
<feature type="domain" description="TFIIF beta subunit HTH" evidence="10">
    <location>
        <begin position="238"/>
        <end position="302"/>
    </location>
</feature>
<evidence type="ECO:0000256" key="4">
    <source>
        <dbReference type="ARBA" id="ARBA00023015"/>
    </source>
</evidence>
<dbReference type="FunFam" id="1.10.10.10:FF:000035">
    <property type="entry name" value="General transcription factor IIF subunit 2"/>
    <property type="match status" value="1"/>
</dbReference>
<keyword evidence="13" id="KW-1185">Reference proteome</keyword>
<dbReference type="SUPFAM" id="SSF46785">
    <property type="entry name" value="Winged helix' DNA-binding domain"/>
    <property type="match status" value="1"/>
</dbReference>
<feature type="compositionally biased region" description="Basic and acidic residues" evidence="9">
    <location>
        <begin position="15"/>
        <end position="24"/>
    </location>
</feature>
<dbReference type="CDD" id="cd07980">
    <property type="entry name" value="TFIIF_beta"/>
    <property type="match status" value="1"/>
</dbReference>
<dbReference type="Pfam" id="PF02270">
    <property type="entry name" value="TFIIF_beta"/>
    <property type="match status" value="1"/>
</dbReference>
<evidence type="ECO:0000259" key="10">
    <source>
        <dbReference type="Pfam" id="PF02270"/>
    </source>
</evidence>
<evidence type="ECO:0000259" key="11">
    <source>
        <dbReference type="Pfam" id="PF17683"/>
    </source>
</evidence>
<comment type="subcellular location">
    <subcellularLocation>
        <location evidence="1">Nucleus</location>
    </subcellularLocation>
</comment>
<dbReference type="Pfam" id="PF17683">
    <property type="entry name" value="TFIIF_beta_N"/>
    <property type="match status" value="1"/>
</dbReference>